<organism evidence="1 2">
    <name type="scientific">Gilliamella apis</name>
    <dbReference type="NCBI Taxonomy" id="1970738"/>
    <lineage>
        <taxon>Bacteria</taxon>
        <taxon>Pseudomonadati</taxon>
        <taxon>Pseudomonadota</taxon>
        <taxon>Gammaproteobacteria</taxon>
        <taxon>Orbales</taxon>
        <taxon>Orbaceae</taxon>
        <taxon>Gilliamella</taxon>
    </lineage>
</organism>
<dbReference type="InterPro" id="IPR010352">
    <property type="entry name" value="DUF945"/>
</dbReference>
<evidence type="ECO:0008006" key="3">
    <source>
        <dbReference type="Google" id="ProtNLM"/>
    </source>
</evidence>
<dbReference type="Proteomes" id="UP000247673">
    <property type="component" value="Unassembled WGS sequence"/>
</dbReference>
<gene>
    <name evidence="1" type="ORF">DKK78_06015</name>
</gene>
<dbReference type="AlphaFoldDB" id="A0A2V4DPF7"/>
<dbReference type="Pfam" id="PF06097">
    <property type="entry name" value="DUF945"/>
    <property type="match status" value="1"/>
</dbReference>
<dbReference type="RefSeq" id="WP_110447783.1">
    <property type="nucleotide sequence ID" value="NZ_CP132381.1"/>
</dbReference>
<dbReference type="EMBL" id="QGLO01000004">
    <property type="protein sequence ID" value="PXY91867.1"/>
    <property type="molecule type" value="Genomic_DNA"/>
</dbReference>
<protein>
    <recommendedName>
        <fullName evidence="3">DUF945 domain-containing protein</fullName>
    </recommendedName>
</protein>
<reference evidence="1 2" key="1">
    <citation type="submission" date="2018-05" db="EMBL/GenBank/DDBJ databases">
        <title>Reference genomes for bee gut microbiota database.</title>
        <authorList>
            <person name="Ellegaard K.M."/>
        </authorList>
    </citation>
    <scope>NUCLEOTIDE SEQUENCE [LARGE SCALE GENOMIC DNA]</scope>
    <source>
        <strain evidence="1 2">ESL0172</strain>
    </source>
</reference>
<proteinExistence type="predicted"/>
<evidence type="ECO:0000313" key="2">
    <source>
        <dbReference type="Proteomes" id="UP000247673"/>
    </source>
</evidence>
<dbReference type="OrthoDB" id="5444681at2"/>
<evidence type="ECO:0000313" key="1">
    <source>
        <dbReference type="EMBL" id="PXY91867.1"/>
    </source>
</evidence>
<keyword evidence="2" id="KW-1185">Reference proteome</keyword>
<name>A0A2V4DPF7_9GAMM</name>
<accession>A0A2V4DPF7</accession>
<comment type="caution">
    <text evidence="1">The sequence shown here is derived from an EMBL/GenBank/DDBJ whole genome shotgun (WGS) entry which is preliminary data.</text>
</comment>
<sequence length="508" mass="57955">MKKKTLALGVIAVLGLSYVGIAWHTGNVIENDLDKSLILATEQFNNSQNIFKINISHSNDKKQLFSTKTHINMTLSSKDGSFAEVFTLADKDFTIHHGPFPLAALKQGIFSPQMAWVEFETSKESNPSAWKTSDNQPFITGYISLDYSENMIVKLFSKEISHYREIEDNVKFEYQLGKGSFTFISNMDSAIPSITLDLDKFHTQKTVYYLTLDKLHIDLDGEKQSTMIGYNLHLDSLKTNLRDIYLYYLDDYDYAETDNDTFSIENLKASGTIDSINQNITLNANLDKFTLIPESDDERPFIILNKLSIKQKTDLSDTRVLNGSFISSVDSILYGQQNLGKAEIDIDYQGLDKEIFGEEFIDEETHYDQPINSKFELKNLNWRNVNGDVNIKGSLDIAKLEDIYKQNNPLDSINNLSLHVNAPLNVIAYSYAQYNDPHHSELTEEQFNESKKTVQKNLVYMFDDSAIFKFSKGEEQGLFIDIDILKDSNEANINGQIYNKSEVLDLFE</sequence>